<dbReference type="EMBL" id="JBEGDG010000001">
    <property type="protein sequence ID" value="MEQ6353457.1"/>
    <property type="molecule type" value="Genomic_DNA"/>
</dbReference>
<name>A0ABV1MLS0_9BACI</name>
<dbReference type="Proteomes" id="UP001478862">
    <property type="component" value="Unassembled WGS sequence"/>
</dbReference>
<keyword evidence="2" id="KW-1185">Reference proteome</keyword>
<evidence type="ECO:0000313" key="1">
    <source>
        <dbReference type="EMBL" id="MEQ6353457.1"/>
    </source>
</evidence>
<proteinExistence type="predicted"/>
<accession>A0ABV1MLS0</accession>
<reference evidence="1 2" key="1">
    <citation type="submission" date="2024-06" db="EMBL/GenBank/DDBJ databases">
        <title>Lysinibacillus zambalefons sp. nov., a Novel Firmicute Isolated from the Poon Bato Zambales Hyperalkaline Spring.</title>
        <authorList>
            <person name="Aja J.A."/>
            <person name="Lazaro J.E.H."/>
            <person name="Llorin L.D."/>
            <person name="Lim K.R."/>
            <person name="Teodosio J."/>
            <person name="Dalisay D.S."/>
        </authorList>
    </citation>
    <scope>NUCLEOTIDE SEQUENCE [LARGE SCALE GENOMIC DNA]</scope>
    <source>
        <strain evidence="1 2">M3</strain>
    </source>
</reference>
<sequence length="71" mass="7914">MGSKKAFTEIFEENYHSIKGHLLVLNDFIVTSTSTYSAIVPKIKRLYFTPSANVDGVMRFLASKLNNGSSQ</sequence>
<comment type="caution">
    <text evidence="1">The sequence shown here is derived from an EMBL/GenBank/DDBJ whole genome shotgun (WGS) entry which is preliminary data.</text>
</comment>
<dbReference type="RefSeq" id="WP_349658222.1">
    <property type="nucleotide sequence ID" value="NZ_JBEGDG010000001.1"/>
</dbReference>
<organism evidence="1 2">
    <name type="scientific">Lysinibacillus zambalensis</name>
    <dbReference type="NCBI Taxonomy" id="3160866"/>
    <lineage>
        <taxon>Bacteria</taxon>
        <taxon>Bacillati</taxon>
        <taxon>Bacillota</taxon>
        <taxon>Bacilli</taxon>
        <taxon>Bacillales</taxon>
        <taxon>Bacillaceae</taxon>
        <taxon>Lysinibacillus</taxon>
    </lineage>
</organism>
<evidence type="ECO:0000313" key="2">
    <source>
        <dbReference type="Proteomes" id="UP001478862"/>
    </source>
</evidence>
<protein>
    <submittedName>
        <fullName evidence="1">Uncharacterized protein</fullName>
    </submittedName>
</protein>
<gene>
    <name evidence="1" type="ORF">ABNX05_02385</name>
</gene>